<dbReference type="GO" id="GO:0016020">
    <property type="term" value="C:membrane"/>
    <property type="evidence" value="ECO:0007669"/>
    <property type="project" value="UniProtKB-SubCell"/>
</dbReference>
<dbReference type="Proteomes" id="UP000323720">
    <property type="component" value="Unassembled WGS sequence"/>
</dbReference>
<gene>
    <name evidence="6" type="ORF">ES674_11895</name>
</gene>
<dbReference type="RefSeq" id="WP_148404265.1">
    <property type="nucleotide sequence ID" value="NZ_VSKK01000003.1"/>
</dbReference>
<reference evidence="6 7" key="1">
    <citation type="submission" date="2019-08" db="EMBL/GenBank/DDBJ databases">
        <title>Genomes of Antarctic Bizionia species.</title>
        <authorList>
            <person name="Bowman J.P."/>
        </authorList>
    </citation>
    <scope>NUCLEOTIDE SEQUENCE [LARGE SCALE GENOMIC DNA]</scope>
    <source>
        <strain evidence="6 7">ADA-4</strain>
    </source>
</reference>
<evidence type="ECO:0000313" key="7">
    <source>
        <dbReference type="Proteomes" id="UP000323720"/>
    </source>
</evidence>
<feature type="transmembrane region" description="Helical" evidence="5">
    <location>
        <begin position="97"/>
        <end position="115"/>
    </location>
</feature>
<dbReference type="Pfam" id="PF13564">
    <property type="entry name" value="DoxX_2"/>
    <property type="match status" value="1"/>
</dbReference>
<protein>
    <recommendedName>
        <fullName evidence="8">DoxX family protein</fullName>
    </recommendedName>
</protein>
<evidence type="ECO:0000256" key="5">
    <source>
        <dbReference type="SAM" id="Phobius"/>
    </source>
</evidence>
<dbReference type="EMBL" id="VSKK01000003">
    <property type="protein sequence ID" value="TYB76286.1"/>
    <property type="molecule type" value="Genomic_DNA"/>
</dbReference>
<sequence length="116" mass="13141">MDLLTFLTWFSGLAFIFFGINSFYSKFIVLEFARYGLSKYRKLTGYFQLIGAIGLLLGLYLNPVLLIIASLGLSLLMLAGFAVRIKINDNFIKSFPSLTFAVLNLWIALKAFSIYF</sequence>
<evidence type="ECO:0000256" key="4">
    <source>
        <dbReference type="ARBA" id="ARBA00023136"/>
    </source>
</evidence>
<evidence type="ECO:0000256" key="1">
    <source>
        <dbReference type="ARBA" id="ARBA00004141"/>
    </source>
</evidence>
<keyword evidence="2 5" id="KW-0812">Transmembrane</keyword>
<accession>A0A5D0R5X0</accession>
<name>A0A5D0R5X0_9FLAO</name>
<dbReference type="AlphaFoldDB" id="A0A5D0R5X0"/>
<organism evidence="6 7">
    <name type="scientific">Bizionia myxarmorum</name>
    <dbReference type="NCBI Taxonomy" id="291186"/>
    <lineage>
        <taxon>Bacteria</taxon>
        <taxon>Pseudomonadati</taxon>
        <taxon>Bacteroidota</taxon>
        <taxon>Flavobacteriia</taxon>
        <taxon>Flavobacteriales</taxon>
        <taxon>Flavobacteriaceae</taxon>
        <taxon>Bizionia</taxon>
    </lineage>
</organism>
<feature type="transmembrane region" description="Helical" evidence="5">
    <location>
        <begin position="67"/>
        <end position="85"/>
    </location>
</feature>
<evidence type="ECO:0008006" key="8">
    <source>
        <dbReference type="Google" id="ProtNLM"/>
    </source>
</evidence>
<proteinExistence type="predicted"/>
<feature type="transmembrane region" description="Helical" evidence="5">
    <location>
        <begin position="6"/>
        <end position="24"/>
    </location>
</feature>
<dbReference type="InterPro" id="IPR032808">
    <property type="entry name" value="DoxX"/>
</dbReference>
<feature type="transmembrane region" description="Helical" evidence="5">
    <location>
        <begin position="45"/>
        <end position="61"/>
    </location>
</feature>
<dbReference type="OrthoDB" id="799482at2"/>
<keyword evidence="4 5" id="KW-0472">Membrane</keyword>
<keyword evidence="7" id="KW-1185">Reference proteome</keyword>
<keyword evidence="3 5" id="KW-1133">Transmembrane helix</keyword>
<comment type="caution">
    <text evidence="6">The sequence shown here is derived from an EMBL/GenBank/DDBJ whole genome shotgun (WGS) entry which is preliminary data.</text>
</comment>
<comment type="subcellular location">
    <subcellularLocation>
        <location evidence="1">Membrane</location>
        <topology evidence="1">Multi-pass membrane protein</topology>
    </subcellularLocation>
</comment>
<evidence type="ECO:0000256" key="2">
    <source>
        <dbReference type="ARBA" id="ARBA00022692"/>
    </source>
</evidence>
<evidence type="ECO:0000256" key="3">
    <source>
        <dbReference type="ARBA" id="ARBA00022989"/>
    </source>
</evidence>
<evidence type="ECO:0000313" key="6">
    <source>
        <dbReference type="EMBL" id="TYB76286.1"/>
    </source>
</evidence>